<keyword evidence="6 9" id="KW-0645">Protease</keyword>
<evidence type="ECO:0000256" key="4">
    <source>
        <dbReference type="ARBA" id="ARBA00006641"/>
    </source>
</evidence>
<dbReference type="RefSeq" id="WP_066852806.1">
    <property type="nucleotide sequence ID" value="NZ_JXMS01000004.1"/>
</dbReference>
<proteinExistence type="inferred from homology"/>
<evidence type="ECO:0000313" key="11">
    <source>
        <dbReference type="EMBL" id="OBQ55760.1"/>
    </source>
</evidence>
<dbReference type="PATRIC" id="fig|1560234.3.peg.2647"/>
<reference evidence="11 12" key="1">
    <citation type="submission" date="2015-01" db="EMBL/GenBank/DDBJ databases">
        <title>Desulfovibrio sp. JC271 draft genome sequence.</title>
        <authorList>
            <person name="Shivani Y."/>
            <person name="Subhash Y."/>
            <person name="Sasikala C."/>
            <person name="Ramana C.V."/>
        </authorList>
    </citation>
    <scope>NUCLEOTIDE SEQUENCE [LARGE SCALE GENOMIC DNA]</scope>
    <source>
        <strain evidence="11 12">JC271</strain>
    </source>
</reference>
<dbReference type="PIRSF" id="PIRSF015592">
    <property type="entry name" value="Prld-crbxl_pptds"/>
    <property type="match status" value="1"/>
</dbReference>
<evidence type="ECO:0000256" key="2">
    <source>
        <dbReference type="ARBA" id="ARBA00002280"/>
    </source>
</evidence>
<comment type="subcellular location">
    <subcellularLocation>
        <location evidence="3 9">Cytoplasm</location>
    </subcellularLocation>
</comment>
<dbReference type="GO" id="GO:0005829">
    <property type="term" value="C:cytosol"/>
    <property type="evidence" value="ECO:0007669"/>
    <property type="project" value="InterPro"/>
</dbReference>
<evidence type="ECO:0000256" key="10">
    <source>
        <dbReference type="PROSITE-ProRule" id="PRU10076"/>
    </source>
</evidence>
<feature type="active site" evidence="9">
    <location>
        <position position="170"/>
    </location>
</feature>
<sequence length="222" mass="23799">MDTILVSGFGPYGNTPVNPANQSAKALDGQIISGARVVGIEAPSYWFKCINSVITAIEEFNPVMVIMLGEFGGRAMLTIERIAQNINDSTRYGLADNAGLTQQGEPVVPEGPVAYYTTLPLRAMVLAMRRAGFPADISDAAGTLMCNHLMYGVLHHIAVNTLPIRAGWIHLPSLPEVAATDAFLGNPSMSLDTTVSGLKVAIQTAMEHDRDVDTAVRSCWQL</sequence>
<comment type="similarity">
    <text evidence="4 9">Belongs to the peptidase C15 family.</text>
</comment>
<keyword evidence="7 9" id="KW-0378">Hydrolase</keyword>
<keyword evidence="5 9" id="KW-0963">Cytoplasm</keyword>
<dbReference type="PANTHER" id="PTHR23402">
    <property type="entry name" value="PROTEASE FAMILY C15 PYROGLUTAMYL-PEPTIDASE I-RELATED"/>
    <property type="match status" value="1"/>
</dbReference>
<evidence type="ECO:0000256" key="3">
    <source>
        <dbReference type="ARBA" id="ARBA00004496"/>
    </source>
</evidence>
<gene>
    <name evidence="9" type="primary">pcp</name>
    <name evidence="11" type="ORF">SP90_03910</name>
</gene>
<dbReference type="NCBIfam" id="TIGR00504">
    <property type="entry name" value="pyro_pdase"/>
    <property type="match status" value="1"/>
</dbReference>
<dbReference type="Gene3D" id="3.40.630.20">
    <property type="entry name" value="Peptidase C15, pyroglutamyl peptidase I-like"/>
    <property type="match status" value="1"/>
</dbReference>
<dbReference type="OrthoDB" id="9779738at2"/>
<dbReference type="InterPro" id="IPR033693">
    <property type="entry name" value="PGPEP1_Glu_AS"/>
</dbReference>
<comment type="caution">
    <text evidence="11">The sequence shown here is derived from an EMBL/GenBank/DDBJ whole genome shotgun (WGS) entry which is preliminary data.</text>
</comment>
<dbReference type="Pfam" id="PF01470">
    <property type="entry name" value="Peptidase_C15"/>
    <property type="match status" value="1"/>
</dbReference>
<dbReference type="EC" id="3.4.19.3" evidence="9"/>
<dbReference type="SUPFAM" id="SSF53182">
    <property type="entry name" value="Pyrrolidone carboxyl peptidase (pyroglutamate aminopeptidase)"/>
    <property type="match status" value="1"/>
</dbReference>
<evidence type="ECO:0000256" key="9">
    <source>
        <dbReference type="HAMAP-Rule" id="MF_00417"/>
    </source>
</evidence>
<comment type="function">
    <text evidence="2 9">Removes 5-oxoproline from various penultimate amino acid residues except L-proline.</text>
</comment>
<comment type="subunit">
    <text evidence="9">Homotetramer.</text>
</comment>
<protein>
    <recommendedName>
        <fullName evidence="9">Pyrrolidone-carboxylate peptidase</fullName>
        <ecNumber evidence="9">3.4.19.3</ecNumber>
    </recommendedName>
    <alternativeName>
        <fullName evidence="9">5-oxoprolyl-peptidase</fullName>
    </alternativeName>
    <alternativeName>
        <fullName evidence="9">Pyroglutamyl-peptidase I</fullName>
        <shortName evidence="9">PGP-I</shortName>
        <shortName evidence="9">Pyrase</shortName>
    </alternativeName>
</protein>
<dbReference type="HAMAP" id="MF_00417">
    <property type="entry name" value="Pyrrolid_peptidase"/>
    <property type="match status" value="1"/>
</dbReference>
<dbReference type="PROSITE" id="PS01333">
    <property type="entry name" value="PYRASE_GLU"/>
    <property type="match status" value="1"/>
</dbReference>
<evidence type="ECO:0000256" key="8">
    <source>
        <dbReference type="ARBA" id="ARBA00022807"/>
    </source>
</evidence>
<organism evidence="11 12">
    <name type="scientific">Halodesulfovibrio spirochaetisodalis</name>
    <dbReference type="NCBI Taxonomy" id="1560234"/>
    <lineage>
        <taxon>Bacteria</taxon>
        <taxon>Pseudomonadati</taxon>
        <taxon>Thermodesulfobacteriota</taxon>
        <taxon>Desulfovibrionia</taxon>
        <taxon>Desulfovibrionales</taxon>
        <taxon>Desulfovibrionaceae</taxon>
        <taxon>Halodesulfovibrio</taxon>
    </lineage>
</organism>
<dbReference type="InterPro" id="IPR029762">
    <property type="entry name" value="PGP-I_bact-type"/>
</dbReference>
<dbReference type="GO" id="GO:0006508">
    <property type="term" value="P:proteolysis"/>
    <property type="evidence" value="ECO:0007669"/>
    <property type="project" value="UniProtKB-KW"/>
</dbReference>
<dbReference type="PRINTS" id="PR00706">
    <property type="entry name" value="PYROGLUPTASE"/>
</dbReference>
<evidence type="ECO:0000256" key="6">
    <source>
        <dbReference type="ARBA" id="ARBA00022670"/>
    </source>
</evidence>
<dbReference type="EMBL" id="JXMS01000004">
    <property type="protein sequence ID" value="OBQ55760.1"/>
    <property type="molecule type" value="Genomic_DNA"/>
</dbReference>
<evidence type="ECO:0000256" key="7">
    <source>
        <dbReference type="ARBA" id="ARBA00022801"/>
    </source>
</evidence>
<dbReference type="InterPro" id="IPR036440">
    <property type="entry name" value="Peptidase_C15-like_sf"/>
</dbReference>
<dbReference type="CDD" id="cd00501">
    <property type="entry name" value="Peptidase_C15"/>
    <property type="match status" value="1"/>
</dbReference>
<evidence type="ECO:0000256" key="1">
    <source>
        <dbReference type="ARBA" id="ARBA00001770"/>
    </source>
</evidence>
<dbReference type="Proteomes" id="UP000091979">
    <property type="component" value="Unassembled WGS sequence"/>
</dbReference>
<keyword evidence="12" id="KW-1185">Reference proteome</keyword>
<dbReference type="PANTHER" id="PTHR23402:SF1">
    <property type="entry name" value="PYROGLUTAMYL-PEPTIDASE I"/>
    <property type="match status" value="1"/>
</dbReference>
<evidence type="ECO:0000313" key="12">
    <source>
        <dbReference type="Proteomes" id="UP000091979"/>
    </source>
</evidence>
<evidence type="ECO:0000256" key="5">
    <source>
        <dbReference type="ARBA" id="ARBA00022490"/>
    </source>
</evidence>
<dbReference type="NCBIfam" id="NF009676">
    <property type="entry name" value="PRK13197.1"/>
    <property type="match status" value="1"/>
</dbReference>
<keyword evidence="8 9" id="KW-0788">Thiol protease</keyword>
<accession>A0A1B7XJR6</accession>
<dbReference type="GO" id="GO:0016920">
    <property type="term" value="F:pyroglutamyl-peptidase activity"/>
    <property type="evidence" value="ECO:0007669"/>
    <property type="project" value="UniProtKB-UniRule"/>
</dbReference>
<feature type="active site" evidence="9 10">
    <location>
        <position position="80"/>
    </location>
</feature>
<comment type="catalytic activity">
    <reaction evidence="1 9 10">
        <text>Release of an N-terminal pyroglutamyl group from a polypeptide, the second amino acid generally not being Pro.</text>
        <dbReference type="EC" id="3.4.19.3"/>
    </reaction>
</comment>
<name>A0A1B7XJR6_9BACT</name>
<dbReference type="InterPro" id="IPR016125">
    <property type="entry name" value="Peptidase_C15-like"/>
</dbReference>
<dbReference type="InterPro" id="IPR000816">
    <property type="entry name" value="Peptidase_C15"/>
</dbReference>
<feature type="active site" evidence="9">
    <location>
        <position position="146"/>
    </location>
</feature>
<dbReference type="AlphaFoldDB" id="A0A1B7XJR6"/>